<protein>
    <submittedName>
        <fullName evidence="1">Uncharacterized protein</fullName>
    </submittedName>
</protein>
<sequence length="373" mass="41815">MPAPNPCVLQNQNQNPYPHLNQISNDTQMSSSRSFSRYANRSSTQSDPSSSTDLKNPDASYAIARSKSTKNDQNLTAMVKKFMEKKPKARDFVVAADVTTLIADDFRKKTSIRGGTTGFGGLHKKLFGSRESDRKKKALTDVKPNARTLAMVLRSERELLGQNKERETEITELKLMLEEKNREVDKLKDLCLKQREEIKALKNAILFPEKQEVDSQIVLKQANQIIPTLQRQVTSLTGQLHCLAQDLAEVKADKYSVMGCYVSSPRTPTNEQDEATNSLEFSSGDQTTPGSPDDMFLNDLNPCLTPYANSKSKSNSKEFENHSSLSYNNNTRCHGIGFGRKLSKSSGDKKYVNSAKNFGRRSDENNKYTYGGW</sequence>
<organism evidence="1 2">
    <name type="scientific">Smallanthus sonchifolius</name>
    <dbReference type="NCBI Taxonomy" id="185202"/>
    <lineage>
        <taxon>Eukaryota</taxon>
        <taxon>Viridiplantae</taxon>
        <taxon>Streptophyta</taxon>
        <taxon>Embryophyta</taxon>
        <taxon>Tracheophyta</taxon>
        <taxon>Spermatophyta</taxon>
        <taxon>Magnoliopsida</taxon>
        <taxon>eudicotyledons</taxon>
        <taxon>Gunneridae</taxon>
        <taxon>Pentapetalae</taxon>
        <taxon>asterids</taxon>
        <taxon>campanulids</taxon>
        <taxon>Asterales</taxon>
        <taxon>Asteraceae</taxon>
        <taxon>Asteroideae</taxon>
        <taxon>Heliantheae alliance</taxon>
        <taxon>Millerieae</taxon>
        <taxon>Smallanthus</taxon>
    </lineage>
</organism>
<evidence type="ECO:0000313" key="1">
    <source>
        <dbReference type="EMBL" id="KAI3825161.1"/>
    </source>
</evidence>
<comment type="caution">
    <text evidence="1">The sequence shown here is derived from an EMBL/GenBank/DDBJ whole genome shotgun (WGS) entry which is preliminary data.</text>
</comment>
<accession>A0ACB9JYW1</accession>
<keyword evidence="2" id="KW-1185">Reference proteome</keyword>
<gene>
    <name evidence="1" type="ORF">L1987_06637</name>
</gene>
<proteinExistence type="predicted"/>
<dbReference type="Proteomes" id="UP001056120">
    <property type="component" value="Linkage Group LG02"/>
</dbReference>
<dbReference type="EMBL" id="CM042019">
    <property type="protein sequence ID" value="KAI3825161.1"/>
    <property type="molecule type" value="Genomic_DNA"/>
</dbReference>
<reference evidence="1 2" key="2">
    <citation type="journal article" date="2022" name="Mol. Ecol. Resour.">
        <title>The genomes of chicory, endive, great burdock and yacon provide insights into Asteraceae paleo-polyploidization history and plant inulin production.</title>
        <authorList>
            <person name="Fan W."/>
            <person name="Wang S."/>
            <person name="Wang H."/>
            <person name="Wang A."/>
            <person name="Jiang F."/>
            <person name="Liu H."/>
            <person name="Zhao H."/>
            <person name="Xu D."/>
            <person name="Zhang Y."/>
        </authorList>
    </citation>
    <scope>NUCLEOTIDE SEQUENCE [LARGE SCALE GENOMIC DNA]</scope>
    <source>
        <strain evidence="2">cv. Yunnan</strain>
        <tissue evidence="1">Leaves</tissue>
    </source>
</reference>
<evidence type="ECO:0000313" key="2">
    <source>
        <dbReference type="Proteomes" id="UP001056120"/>
    </source>
</evidence>
<reference evidence="2" key="1">
    <citation type="journal article" date="2022" name="Mol. Ecol. Resour.">
        <title>The genomes of chicory, endive, great burdock and yacon provide insights into Asteraceae palaeo-polyploidization history and plant inulin production.</title>
        <authorList>
            <person name="Fan W."/>
            <person name="Wang S."/>
            <person name="Wang H."/>
            <person name="Wang A."/>
            <person name="Jiang F."/>
            <person name="Liu H."/>
            <person name="Zhao H."/>
            <person name="Xu D."/>
            <person name="Zhang Y."/>
        </authorList>
    </citation>
    <scope>NUCLEOTIDE SEQUENCE [LARGE SCALE GENOMIC DNA]</scope>
    <source>
        <strain evidence="2">cv. Yunnan</strain>
    </source>
</reference>
<name>A0ACB9JYW1_9ASTR</name>